<dbReference type="Pfam" id="PF14534">
    <property type="entry name" value="DUF4440"/>
    <property type="match status" value="1"/>
</dbReference>
<reference evidence="2" key="1">
    <citation type="submission" date="2021-01" db="EMBL/GenBank/DDBJ databases">
        <title>Whole genome shotgun sequence of Actinoplanes rishiriensis NBRC 108556.</title>
        <authorList>
            <person name="Komaki H."/>
            <person name="Tamura T."/>
        </authorList>
    </citation>
    <scope>NUCLEOTIDE SEQUENCE</scope>
    <source>
        <strain evidence="2">NBRC 108556</strain>
    </source>
</reference>
<sequence length="150" mass="16755">MAGLTAGRYAPRMSVTVGILRELECRRLRGLVDADESVLEALHDPEFVLVHPGGGVWSRAFYLGGVLSGEIDYRRFEPDSEIDVRVDGGLAVVRYRSVIDIQVRGQQGGTLACWHMDCYRYGPTWRVLWSQATEIPPDSNEPGPDHQERG</sequence>
<name>A0A919MRI8_9ACTN</name>
<dbReference type="SUPFAM" id="SSF54427">
    <property type="entry name" value="NTF2-like"/>
    <property type="match status" value="1"/>
</dbReference>
<dbReference type="Proteomes" id="UP000636960">
    <property type="component" value="Unassembled WGS sequence"/>
</dbReference>
<proteinExistence type="predicted"/>
<gene>
    <name evidence="2" type="ORF">Ari01nite_47160</name>
</gene>
<evidence type="ECO:0000259" key="1">
    <source>
        <dbReference type="Pfam" id="PF14534"/>
    </source>
</evidence>
<dbReference type="EMBL" id="BOMV01000055">
    <property type="protein sequence ID" value="GIE97251.1"/>
    <property type="molecule type" value="Genomic_DNA"/>
</dbReference>
<organism evidence="2 3">
    <name type="scientific">Paractinoplanes rishiriensis</name>
    <dbReference type="NCBI Taxonomy" id="1050105"/>
    <lineage>
        <taxon>Bacteria</taxon>
        <taxon>Bacillati</taxon>
        <taxon>Actinomycetota</taxon>
        <taxon>Actinomycetes</taxon>
        <taxon>Micromonosporales</taxon>
        <taxon>Micromonosporaceae</taxon>
        <taxon>Paractinoplanes</taxon>
    </lineage>
</organism>
<keyword evidence="3" id="KW-1185">Reference proteome</keyword>
<comment type="caution">
    <text evidence="2">The sequence shown here is derived from an EMBL/GenBank/DDBJ whole genome shotgun (WGS) entry which is preliminary data.</text>
</comment>
<protein>
    <recommendedName>
        <fullName evidence="1">DUF4440 domain-containing protein</fullName>
    </recommendedName>
</protein>
<dbReference type="AlphaFoldDB" id="A0A919MRI8"/>
<dbReference type="InterPro" id="IPR027843">
    <property type="entry name" value="DUF4440"/>
</dbReference>
<accession>A0A919MRI8</accession>
<evidence type="ECO:0000313" key="3">
    <source>
        <dbReference type="Proteomes" id="UP000636960"/>
    </source>
</evidence>
<feature type="domain" description="DUF4440" evidence="1">
    <location>
        <begin position="20"/>
        <end position="117"/>
    </location>
</feature>
<dbReference type="InterPro" id="IPR032710">
    <property type="entry name" value="NTF2-like_dom_sf"/>
</dbReference>
<dbReference type="Gene3D" id="3.10.450.50">
    <property type="match status" value="1"/>
</dbReference>
<evidence type="ECO:0000313" key="2">
    <source>
        <dbReference type="EMBL" id="GIE97251.1"/>
    </source>
</evidence>